<comment type="caution">
    <text evidence="12">The sequence shown here is derived from an EMBL/GenBank/DDBJ whole genome shotgun (WGS) entry which is preliminary data.</text>
</comment>
<dbReference type="GO" id="GO:0015628">
    <property type="term" value="P:protein secretion by the type II secretion system"/>
    <property type="evidence" value="ECO:0007669"/>
    <property type="project" value="InterPro"/>
</dbReference>
<keyword evidence="7" id="KW-0653">Protein transport</keyword>
<keyword evidence="9 11" id="KW-0472">Membrane</keyword>
<dbReference type="Gene3D" id="3.30.1360.100">
    <property type="entry name" value="General secretion pathway protein M, EpsM"/>
    <property type="match status" value="1"/>
</dbReference>
<dbReference type="OrthoDB" id="8776177at2"/>
<proteinExistence type="inferred from homology"/>
<dbReference type="Pfam" id="PF04612">
    <property type="entry name" value="T2SSM"/>
    <property type="match status" value="1"/>
</dbReference>
<evidence type="ECO:0000256" key="2">
    <source>
        <dbReference type="ARBA" id="ARBA00010637"/>
    </source>
</evidence>
<gene>
    <name evidence="12" type="ORF">E4L96_08315</name>
</gene>
<dbReference type="InterPro" id="IPR023229">
    <property type="entry name" value="T2SS_M_periplasmic_sf"/>
</dbReference>
<dbReference type="GO" id="GO:0005886">
    <property type="term" value="C:plasma membrane"/>
    <property type="evidence" value="ECO:0007669"/>
    <property type="project" value="UniProtKB-SubCell"/>
</dbReference>
<evidence type="ECO:0000256" key="4">
    <source>
        <dbReference type="ARBA" id="ARBA00022475"/>
    </source>
</evidence>
<dbReference type="SUPFAM" id="SSF103054">
    <property type="entry name" value="General secretion pathway protein M, EpsM"/>
    <property type="match status" value="1"/>
</dbReference>
<evidence type="ECO:0000256" key="8">
    <source>
        <dbReference type="ARBA" id="ARBA00022989"/>
    </source>
</evidence>
<dbReference type="GO" id="GO:0015627">
    <property type="term" value="C:type II protein secretion system complex"/>
    <property type="evidence" value="ECO:0007669"/>
    <property type="project" value="InterPro"/>
</dbReference>
<dbReference type="InterPro" id="IPR007690">
    <property type="entry name" value="T2SS_GspM"/>
</dbReference>
<keyword evidence="13" id="KW-1185">Reference proteome</keyword>
<keyword evidence="8 11" id="KW-1133">Transmembrane helix</keyword>
<dbReference type="AlphaFoldDB" id="A0A4Y9SKV7"/>
<accession>A0A4Y9SKV7</accession>
<dbReference type="Proteomes" id="UP000298438">
    <property type="component" value="Unassembled WGS sequence"/>
</dbReference>
<name>A0A4Y9SKV7_9BURK</name>
<evidence type="ECO:0000256" key="3">
    <source>
        <dbReference type="ARBA" id="ARBA00022448"/>
    </source>
</evidence>
<evidence type="ECO:0000256" key="5">
    <source>
        <dbReference type="ARBA" id="ARBA00022519"/>
    </source>
</evidence>
<evidence type="ECO:0000313" key="13">
    <source>
        <dbReference type="Proteomes" id="UP000298438"/>
    </source>
</evidence>
<evidence type="ECO:0000256" key="7">
    <source>
        <dbReference type="ARBA" id="ARBA00022927"/>
    </source>
</evidence>
<feature type="transmembrane region" description="Helical" evidence="11">
    <location>
        <begin position="28"/>
        <end position="50"/>
    </location>
</feature>
<evidence type="ECO:0000256" key="11">
    <source>
        <dbReference type="SAM" id="Phobius"/>
    </source>
</evidence>
<evidence type="ECO:0000256" key="1">
    <source>
        <dbReference type="ARBA" id="ARBA00004377"/>
    </source>
</evidence>
<protein>
    <submittedName>
        <fullName evidence="12">Type II secretion system protein M</fullName>
    </submittedName>
</protein>
<keyword evidence="6 11" id="KW-0812">Transmembrane</keyword>
<organism evidence="12 13">
    <name type="scientific">Zemynaea arenosa</name>
    <dbReference type="NCBI Taxonomy" id="2561931"/>
    <lineage>
        <taxon>Bacteria</taxon>
        <taxon>Pseudomonadati</taxon>
        <taxon>Pseudomonadota</taxon>
        <taxon>Betaproteobacteria</taxon>
        <taxon>Burkholderiales</taxon>
        <taxon>Oxalobacteraceae</taxon>
        <taxon>Telluria group</taxon>
        <taxon>Zemynaea</taxon>
    </lineage>
</organism>
<keyword evidence="5" id="KW-0997">Cell inner membrane</keyword>
<keyword evidence="10" id="KW-0175">Coiled coil</keyword>
<evidence type="ECO:0000256" key="10">
    <source>
        <dbReference type="SAM" id="Coils"/>
    </source>
</evidence>
<evidence type="ECO:0000313" key="12">
    <source>
        <dbReference type="EMBL" id="TFW22153.1"/>
    </source>
</evidence>
<dbReference type="RefSeq" id="WP_135206750.1">
    <property type="nucleotide sequence ID" value="NZ_SPVF01000109.1"/>
</dbReference>
<sequence length="172" mass="18467">MTGDSLFSHLKEGVLVYWNARTEQERKFLTVGGAVVALAVLYSLFIGPAVDGRAALRKQLPQLRQQAAQLQGMAAEAAELARQPVPQVTPMSRDSLTASMTTRGLKAESIILTGEFAKIQFKGMPFAAIVTWLDAQRREARVMVQDVNLVAAGDAGQVDGTLTLRQNAGGGQ</sequence>
<comment type="similarity">
    <text evidence="2">Belongs to the GSP M family.</text>
</comment>
<evidence type="ECO:0000256" key="9">
    <source>
        <dbReference type="ARBA" id="ARBA00023136"/>
    </source>
</evidence>
<evidence type="ECO:0000256" key="6">
    <source>
        <dbReference type="ARBA" id="ARBA00022692"/>
    </source>
</evidence>
<comment type="subcellular location">
    <subcellularLocation>
        <location evidence="1">Cell inner membrane</location>
        <topology evidence="1">Single-pass membrane protein</topology>
    </subcellularLocation>
</comment>
<keyword evidence="3" id="KW-0813">Transport</keyword>
<feature type="coiled-coil region" evidence="10">
    <location>
        <begin position="53"/>
        <end position="83"/>
    </location>
</feature>
<reference evidence="12 13" key="1">
    <citation type="submission" date="2019-03" db="EMBL/GenBank/DDBJ databases">
        <title>Draft Genome Sequence of Massilia arenosa sp. nov., a Novel Massilia Species Isolated from a Sandy-loam Maize Soil.</title>
        <authorList>
            <person name="Raths R."/>
            <person name="Peta V."/>
            <person name="Bucking H."/>
        </authorList>
    </citation>
    <scope>NUCLEOTIDE SEQUENCE [LARGE SCALE GENOMIC DNA]</scope>
    <source>
        <strain evidence="12 13">MC02</strain>
    </source>
</reference>
<dbReference type="EMBL" id="SPVF01000109">
    <property type="protein sequence ID" value="TFW22153.1"/>
    <property type="molecule type" value="Genomic_DNA"/>
</dbReference>
<keyword evidence="4" id="KW-1003">Cell membrane</keyword>